<organism evidence="2 3">
    <name type="scientific">Coxiella burnetii (strain Dugway 5J108-111)</name>
    <dbReference type="NCBI Taxonomy" id="434922"/>
    <lineage>
        <taxon>Bacteria</taxon>
        <taxon>Pseudomonadati</taxon>
        <taxon>Pseudomonadota</taxon>
        <taxon>Gammaproteobacteria</taxon>
        <taxon>Legionellales</taxon>
        <taxon>Coxiellaceae</taxon>
        <taxon>Coxiella</taxon>
    </lineage>
</organism>
<feature type="transmembrane region" description="Helical" evidence="1">
    <location>
        <begin position="244"/>
        <end position="266"/>
    </location>
</feature>
<keyword evidence="1" id="KW-1133">Transmembrane helix</keyword>
<feature type="transmembrane region" description="Helical" evidence="1">
    <location>
        <begin position="197"/>
        <end position="216"/>
    </location>
</feature>
<feature type="transmembrane region" description="Helical" evidence="1">
    <location>
        <begin position="368"/>
        <end position="389"/>
    </location>
</feature>
<dbReference type="RefSeq" id="WP_011996771.1">
    <property type="nucleotide sequence ID" value="NC_009727.1"/>
</dbReference>
<feature type="transmembrane region" description="Helical" evidence="1">
    <location>
        <begin position="126"/>
        <end position="146"/>
    </location>
</feature>
<sequence length="462" mass="52855">MDKLERFAIYLTTIRWMDILAFLIGAVLLNEFFSLWDAHFFTPSGMSQRLTFLATHNNFVVLKNLLRLVAHGAAILGPLTAIILFLTAAAIILFIMRGFMLFTATLIFFFYYLSHLGVPGTWTFEYLLPFLYSGCVWLSFLPDRALLQRKNKRIQFFGFKVFENKQVSVNVILILVASLLLWYVNYLSNNLNQLSNLVGIKTAITFAILGIISLLMDKLRYKNQGRHDYDNSAFRTTHPIYAKLLHFPWLELLTVLIGAMLVFQIYEDYLLHWFTITGYQQLIDVYGKYSHSLPFFRTFIEFLGTKAEIIMPIQLVVESICALSLVILVLRAPFMIIATLLFGLLTYVEFGVPATWPPAVPPIPTWTWELLFTLVVSIILSLYHTGIMLRAKNAKERFLGIPIFKEAKFYFRFSIACVAGLLLTLIVTLSGTLGKFNPLAAIESGLTLFFYIIILSVIDYGR</sequence>
<feature type="transmembrane region" description="Helical" evidence="1">
    <location>
        <begin position="68"/>
        <end position="87"/>
    </location>
</feature>
<evidence type="ECO:0000313" key="3">
    <source>
        <dbReference type="Proteomes" id="UP000008555"/>
    </source>
</evidence>
<feature type="transmembrane region" description="Helical" evidence="1">
    <location>
        <begin position="337"/>
        <end position="356"/>
    </location>
</feature>
<dbReference type="AlphaFoldDB" id="A9KDZ7"/>
<dbReference type="EMBL" id="CP000733">
    <property type="protein sequence ID" value="ABS77481.1"/>
    <property type="molecule type" value="Genomic_DNA"/>
</dbReference>
<dbReference type="KEGG" id="cbd:CBUD_0830"/>
<evidence type="ECO:0000256" key="1">
    <source>
        <dbReference type="SAM" id="Phobius"/>
    </source>
</evidence>
<gene>
    <name evidence="2" type="ordered locus">CBUD_0830</name>
</gene>
<feature type="transmembrane region" description="Helical" evidence="1">
    <location>
        <begin position="7"/>
        <end position="29"/>
    </location>
</feature>
<proteinExistence type="predicted"/>
<accession>A9KDZ7</accession>
<feature type="transmembrane region" description="Helical" evidence="1">
    <location>
        <begin position="167"/>
        <end position="185"/>
    </location>
</feature>
<keyword evidence="1" id="KW-0472">Membrane</keyword>
<dbReference type="Proteomes" id="UP000008555">
    <property type="component" value="Chromosome"/>
</dbReference>
<feature type="transmembrane region" description="Helical" evidence="1">
    <location>
        <begin position="409"/>
        <end position="433"/>
    </location>
</feature>
<feature type="transmembrane region" description="Helical" evidence="1">
    <location>
        <begin position="94"/>
        <end position="114"/>
    </location>
</feature>
<dbReference type="HOGENOM" id="CLU_591491_0_0_6"/>
<name>A9KDZ7_COXBN</name>
<keyword evidence="1" id="KW-0812">Transmembrane</keyword>
<reference evidence="2 3" key="1">
    <citation type="journal article" date="2009" name="Infect. Immun.">
        <title>Comparative genomics reveal extensive transposon-mediated genomic plasticity and diversity among potential effector proteins within the genus Coxiella.</title>
        <authorList>
            <person name="Beare P.A."/>
            <person name="Unsworth N."/>
            <person name="Andoh M."/>
            <person name="Voth D.E."/>
            <person name="Omsland A."/>
            <person name="Gilk S.D."/>
            <person name="Williams K.P."/>
            <person name="Sobral B.W."/>
            <person name="Kupko J.J.III."/>
            <person name="Porcella S.F."/>
            <person name="Samuel J.E."/>
            <person name="Heinzen R.A."/>
        </authorList>
    </citation>
    <scope>NUCLEOTIDE SEQUENCE [LARGE SCALE GENOMIC DNA]</scope>
    <source>
        <strain evidence="2 3">Dugway 5J108-111</strain>
    </source>
</reference>
<protein>
    <submittedName>
        <fullName evidence="2">Uncharacterized protein</fullName>
    </submittedName>
</protein>
<evidence type="ECO:0000313" key="2">
    <source>
        <dbReference type="EMBL" id="ABS77481.1"/>
    </source>
</evidence>
<feature type="transmembrane region" description="Helical" evidence="1">
    <location>
        <begin position="309"/>
        <end position="330"/>
    </location>
</feature>
<feature type="transmembrane region" description="Helical" evidence="1">
    <location>
        <begin position="439"/>
        <end position="458"/>
    </location>
</feature>